<protein>
    <submittedName>
        <fullName evidence="1">Uncharacterized protein</fullName>
    </submittedName>
</protein>
<dbReference type="Proteomes" id="UP000887013">
    <property type="component" value="Unassembled WGS sequence"/>
</dbReference>
<reference evidence="1" key="1">
    <citation type="submission" date="2020-08" db="EMBL/GenBank/DDBJ databases">
        <title>Multicomponent nature underlies the extraordinary mechanical properties of spider dragline silk.</title>
        <authorList>
            <person name="Kono N."/>
            <person name="Nakamura H."/>
            <person name="Mori M."/>
            <person name="Yoshida Y."/>
            <person name="Ohtoshi R."/>
            <person name="Malay A.D."/>
            <person name="Moran D.A.P."/>
            <person name="Tomita M."/>
            <person name="Numata K."/>
            <person name="Arakawa K."/>
        </authorList>
    </citation>
    <scope>NUCLEOTIDE SEQUENCE</scope>
</reference>
<organism evidence="1 2">
    <name type="scientific">Nephila pilipes</name>
    <name type="common">Giant wood spider</name>
    <name type="synonym">Nephila maculata</name>
    <dbReference type="NCBI Taxonomy" id="299642"/>
    <lineage>
        <taxon>Eukaryota</taxon>
        <taxon>Metazoa</taxon>
        <taxon>Ecdysozoa</taxon>
        <taxon>Arthropoda</taxon>
        <taxon>Chelicerata</taxon>
        <taxon>Arachnida</taxon>
        <taxon>Araneae</taxon>
        <taxon>Araneomorphae</taxon>
        <taxon>Entelegynae</taxon>
        <taxon>Araneoidea</taxon>
        <taxon>Nephilidae</taxon>
        <taxon>Nephila</taxon>
    </lineage>
</organism>
<dbReference type="EMBL" id="BMAW01098613">
    <property type="protein sequence ID" value="GFS85705.1"/>
    <property type="molecule type" value="Genomic_DNA"/>
</dbReference>
<proteinExistence type="predicted"/>
<sequence length="112" mass="13152">MFARVRIRGVAWQMSNVGWDRGRCICIGCGKLKEGRHISSNRTAWDRRDLNRRLRNRRARRQRYIAPPSMALKGWLIIRTRAECISHLAVAWRWCNAARCLTLTPMIFLDDA</sequence>
<dbReference type="AlphaFoldDB" id="A0A8X6MZ89"/>
<accession>A0A8X6MZ89</accession>
<gene>
    <name evidence="1" type="ORF">NPIL_468771</name>
</gene>
<evidence type="ECO:0000313" key="1">
    <source>
        <dbReference type="EMBL" id="GFS85705.1"/>
    </source>
</evidence>
<keyword evidence="2" id="KW-1185">Reference proteome</keyword>
<comment type="caution">
    <text evidence="1">The sequence shown here is derived from an EMBL/GenBank/DDBJ whole genome shotgun (WGS) entry which is preliminary data.</text>
</comment>
<name>A0A8X6MZ89_NEPPI</name>
<evidence type="ECO:0000313" key="2">
    <source>
        <dbReference type="Proteomes" id="UP000887013"/>
    </source>
</evidence>